<dbReference type="OrthoDB" id="2628862at2"/>
<accession>A0A2Z2KF26</accession>
<dbReference type="AlphaFoldDB" id="A0A2Z2KF26"/>
<gene>
    <name evidence="1" type="ORF">B9T62_34535</name>
</gene>
<proteinExistence type="predicted"/>
<dbReference type="RefSeq" id="WP_087919371.1">
    <property type="nucleotide sequence ID" value="NZ_CP021780.1"/>
</dbReference>
<evidence type="ECO:0000313" key="2">
    <source>
        <dbReference type="Proteomes" id="UP000249890"/>
    </source>
</evidence>
<reference evidence="1 2" key="1">
    <citation type="submission" date="2017-06" db="EMBL/GenBank/DDBJ databases">
        <title>Complete genome sequence of Paenibacillus donghaensis KCTC 13049T isolated from East Sea sediment, South Korea.</title>
        <authorList>
            <person name="Jung B.K."/>
            <person name="Hong S.-J."/>
            <person name="Shin J.-H."/>
        </authorList>
    </citation>
    <scope>NUCLEOTIDE SEQUENCE [LARGE SCALE GENOMIC DNA]</scope>
    <source>
        <strain evidence="1 2">KCTC 13049</strain>
    </source>
</reference>
<keyword evidence="2" id="KW-1185">Reference proteome</keyword>
<evidence type="ECO:0000313" key="1">
    <source>
        <dbReference type="EMBL" id="ASA25406.1"/>
    </source>
</evidence>
<sequence>MTEKTRPNLITSVSMETRLFRKPKQIGETIENRDGELLLIIGIERFEVRHDTIKVWYTVQRLEITEFVSKGKLYRPPHTVELEAKAKHDDLNIRTLIPGRTVHVHGEAYKIMEYTEIDLKSTDLYISMLAYPIYPIDRKEAKTKLMDAKRQKLKFEVI</sequence>
<dbReference type="KEGG" id="pdh:B9T62_34535"/>
<name>A0A2Z2KF26_9BACL</name>
<dbReference type="EMBL" id="CP021780">
    <property type="protein sequence ID" value="ASA25406.1"/>
    <property type="molecule type" value="Genomic_DNA"/>
</dbReference>
<dbReference type="Proteomes" id="UP000249890">
    <property type="component" value="Chromosome"/>
</dbReference>
<organism evidence="1 2">
    <name type="scientific">Paenibacillus donghaensis</name>
    <dbReference type="NCBI Taxonomy" id="414771"/>
    <lineage>
        <taxon>Bacteria</taxon>
        <taxon>Bacillati</taxon>
        <taxon>Bacillota</taxon>
        <taxon>Bacilli</taxon>
        <taxon>Bacillales</taxon>
        <taxon>Paenibacillaceae</taxon>
        <taxon>Paenibacillus</taxon>
    </lineage>
</organism>
<protein>
    <submittedName>
        <fullName evidence="1">Uncharacterized protein</fullName>
    </submittedName>
</protein>